<feature type="compositionally biased region" description="Polar residues" evidence="1">
    <location>
        <begin position="311"/>
        <end position="325"/>
    </location>
</feature>
<evidence type="ECO:0000313" key="5">
    <source>
        <dbReference type="Proteomes" id="UP000287972"/>
    </source>
</evidence>
<feature type="compositionally biased region" description="Polar residues" evidence="1">
    <location>
        <begin position="497"/>
        <end position="507"/>
    </location>
</feature>
<feature type="domain" description="Heterokaryon incompatibility" evidence="2">
    <location>
        <begin position="843"/>
        <end position="993"/>
    </location>
</feature>
<feature type="region of interest" description="Disordered" evidence="1">
    <location>
        <begin position="746"/>
        <end position="776"/>
    </location>
</feature>
<evidence type="ECO:0000313" key="4">
    <source>
        <dbReference type="EMBL" id="RSL83723.1"/>
    </source>
</evidence>
<evidence type="ECO:0000259" key="3">
    <source>
        <dbReference type="Pfam" id="PF26082"/>
    </source>
</evidence>
<name>A0A428S223_9HYPO</name>
<dbReference type="Proteomes" id="UP000287972">
    <property type="component" value="Unassembled WGS sequence"/>
</dbReference>
<dbReference type="Pfam" id="PF26082">
    <property type="entry name" value="zf-C2H2_AcuF"/>
    <property type="match status" value="1"/>
</dbReference>
<dbReference type="InterPro" id="IPR010730">
    <property type="entry name" value="HET"/>
</dbReference>
<feature type="region of interest" description="Disordered" evidence="1">
    <location>
        <begin position="489"/>
        <end position="541"/>
    </location>
</feature>
<dbReference type="InterPro" id="IPR058925">
    <property type="entry name" value="zf-C2H2_AcuF"/>
</dbReference>
<evidence type="ECO:0000256" key="1">
    <source>
        <dbReference type="SAM" id="MobiDB-lite"/>
    </source>
</evidence>
<feature type="domain" description="Oxidoreductase acuF-like C2H2 type zinc-finger" evidence="3">
    <location>
        <begin position="341"/>
        <end position="372"/>
    </location>
</feature>
<dbReference type="Pfam" id="PF06985">
    <property type="entry name" value="HET"/>
    <property type="match status" value="1"/>
</dbReference>
<keyword evidence="5" id="KW-1185">Reference proteome</keyword>
<proteinExistence type="predicted"/>
<dbReference type="EMBL" id="NKCL01000079">
    <property type="protein sequence ID" value="RSL83723.1"/>
    <property type="molecule type" value="Genomic_DNA"/>
</dbReference>
<accession>A0A428S223</accession>
<feature type="region of interest" description="Disordered" evidence="1">
    <location>
        <begin position="308"/>
        <end position="336"/>
    </location>
</feature>
<comment type="caution">
    <text evidence="4">The sequence shown here is derived from an EMBL/GenBank/DDBJ whole genome shotgun (WGS) entry which is preliminary data.</text>
</comment>
<dbReference type="PANTHER" id="PTHR33112:SF16">
    <property type="entry name" value="HETEROKARYON INCOMPATIBILITY DOMAIN-CONTAINING PROTEIN"/>
    <property type="match status" value="1"/>
</dbReference>
<protein>
    <submittedName>
        <fullName evidence="4">Uncharacterized protein</fullName>
    </submittedName>
</protein>
<evidence type="ECO:0000259" key="2">
    <source>
        <dbReference type="Pfam" id="PF06985"/>
    </source>
</evidence>
<sequence>MAADSPSTIGEHSKRCLELFTQNADAARDMQHGDASRVKNGLQDEFARFKLWTSNIGVFADVHASLDFRVRELPDVAELFLRQLDTIGCRLDQLHEDVVETQHREKKTVEGQNAVDPFDPFDPTEPVAALDTEKPDFKNWDSIEILQSIHESIDWLHRLSNLVRKASFANQNRRAKEFRLRDSEGRESEELTEAMTSGLREVYKHVIKRNTKDLEGYLADRLIETMIIRHKRILYRRSRQIRWAIAQVQHLAKRVESPKESWQQHLPGPVPLIQEPKPLKSTPGSTVERSATPIQDRATTLNVATYRKGATPSQLSRATSAPLKQQDQRLVPPPPRAAREGKDFVCPYCCLILQSGEAWNRKAWTNHVKKDLDPYFCVFEECDNPSEIYSSSKEWLSHMRNRHRMGWQCFATDHEPLVYDRPEEFEEHMKTDHAGSFPDDQLPFIVEISAQPITPTLEHCPFCSETADNLEEHVGQHLQEFALHSLPWPDDVKEGSQDGSEWQSDITSSKKETRETVKEARDSSSFPIFDNVSESDETSNTEAGDRLTLYGYLPEIAVQHEPLCIEVLENKEYESVAAFACTQYRADSTQALAQRLVKQAAASTSTTNFSLSSRGLHTLESQIEERHACHNVTFDPVDETGLRLEAVLHPDFYSLERSAKLRDCRLCLAIHRMIQVGKQGIFDPNQKVSLALQYKDKAEDAHFFFIDDEIGLNDGDSPPFLLIDSPETGLYFQIQNPDVISMSSLRHGDGGTTASADDPGHVHPALEGVSSDDSTGSDASMALMRSWIRTCEKDHQTCGKKASGSSFIYPKRLLDVSKVEAQSGSAFLVLSAQSNLHNTRPPYATLSYRWKPGHSCGTYASTEQKYVQDGIPAGALTKTFREAAITTQKLGLRYLWIDSLCIVQDLDDDRADEIPKIADYYQNADFNIADATESTDGGLFYERDGEANRPLHLPVTINTPDFPVTTRKVVLELSPILRARTSHLDTRGWTLLERIFPRGTFFFNPYWVSFECAEMSASESCPRGVAKDLATSLSQLEDGMATIVSRRAALSTIGGFLRARYKEVSEGQKLDEAERAKVYRLWFAVLTEYCSRDLTMESDRLYAISPLATRLSHILRDEYVAGIWKGNLLQCLWWGFSNEPPHHLPVRSKQCGAPTWSWASLCYTSISPRYMRRRFGFFKATSIIPRVQIQDLTWKTLGSSQSSNVSNAKLTLSGGLLPGYVYLRGKEDDYIDLVTVTEGLKSRPKSRQRRHLFDGTADWRMHICAESSGQRDRVTVQVFPDASDGIVEGYFYLLPLAESTGSGDWVPGKMPPKVEDGHLFGLVLKENTEGTFQRVGCVETKADLLMATNDRDVVLV</sequence>
<feature type="compositionally biased region" description="Basic and acidic residues" evidence="1">
    <location>
        <begin position="508"/>
        <end position="522"/>
    </location>
</feature>
<reference evidence="4 5" key="1">
    <citation type="submission" date="2017-06" db="EMBL/GenBank/DDBJ databases">
        <title>Comparative genomic analysis of Ambrosia Fusariam Clade fungi.</title>
        <authorList>
            <person name="Stajich J.E."/>
            <person name="Carrillo J."/>
            <person name="Kijimoto T."/>
            <person name="Eskalen A."/>
            <person name="O'Donnell K."/>
            <person name="Kasson M."/>
        </authorList>
    </citation>
    <scope>NUCLEOTIDE SEQUENCE [LARGE SCALE GENOMIC DNA]</scope>
    <source>
        <strain evidence="4 5">NRRL62606</strain>
    </source>
</reference>
<feature type="region of interest" description="Disordered" evidence="1">
    <location>
        <begin position="259"/>
        <end position="290"/>
    </location>
</feature>
<organism evidence="4 5">
    <name type="scientific">Fusarium floridanum</name>
    <dbReference type="NCBI Taxonomy" id="1325733"/>
    <lineage>
        <taxon>Eukaryota</taxon>
        <taxon>Fungi</taxon>
        <taxon>Dikarya</taxon>
        <taxon>Ascomycota</taxon>
        <taxon>Pezizomycotina</taxon>
        <taxon>Sordariomycetes</taxon>
        <taxon>Hypocreomycetidae</taxon>
        <taxon>Hypocreales</taxon>
        <taxon>Nectriaceae</taxon>
        <taxon>Fusarium</taxon>
        <taxon>Fusarium solani species complex</taxon>
    </lineage>
</organism>
<dbReference type="PANTHER" id="PTHR33112">
    <property type="entry name" value="DOMAIN PROTEIN, PUTATIVE-RELATED"/>
    <property type="match status" value="1"/>
</dbReference>
<gene>
    <name evidence="4" type="ORF">CEP51_004335</name>
</gene>